<proteinExistence type="predicted"/>
<evidence type="ECO:0000313" key="2">
    <source>
        <dbReference type="EMBL" id="TNN86086.1"/>
    </source>
</evidence>
<evidence type="ECO:0000256" key="1">
    <source>
        <dbReference type="SAM" id="MobiDB-lite"/>
    </source>
</evidence>
<dbReference type="AlphaFoldDB" id="A0A4Z2J7B1"/>
<keyword evidence="3" id="KW-1185">Reference proteome</keyword>
<dbReference type="EMBL" id="SRLO01000017">
    <property type="protein sequence ID" value="TNN86086.1"/>
    <property type="molecule type" value="Genomic_DNA"/>
</dbReference>
<name>A0A4Z2J7B1_9TELE</name>
<feature type="region of interest" description="Disordered" evidence="1">
    <location>
        <begin position="55"/>
        <end position="97"/>
    </location>
</feature>
<feature type="compositionally biased region" description="Polar residues" evidence="1">
    <location>
        <begin position="87"/>
        <end position="96"/>
    </location>
</feature>
<sequence length="165" mass="18543">MCSVRRGKRVLPSHNKAFSKKPPILFVLWALLETREESLSVAAFQSRRAGEIVRDEGRRRDTDPQGHTIPIERERSEAHRCDPSGGQEVQQQQSTRPGGYDIFGLPAKLITRSQGAVLFSEWKHCEFGLSRSLSPPSLKRFTDGVLTSARKPSTSSHWAVEFLSN</sequence>
<organism evidence="2 3">
    <name type="scientific">Liparis tanakae</name>
    <name type="common">Tanaka's snailfish</name>
    <dbReference type="NCBI Taxonomy" id="230148"/>
    <lineage>
        <taxon>Eukaryota</taxon>
        <taxon>Metazoa</taxon>
        <taxon>Chordata</taxon>
        <taxon>Craniata</taxon>
        <taxon>Vertebrata</taxon>
        <taxon>Euteleostomi</taxon>
        <taxon>Actinopterygii</taxon>
        <taxon>Neopterygii</taxon>
        <taxon>Teleostei</taxon>
        <taxon>Neoteleostei</taxon>
        <taxon>Acanthomorphata</taxon>
        <taxon>Eupercaria</taxon>
        <taxon>Perciformes</taxon>
        <taxon>Cottioidei</taxon>
        <taxon>Cottales</taxon>
        <taxon>Liparidae</taxon>
        <taxon>Liparis</taxon>
    </lineage>
</organism>
<reference evidence="2 3" key="1">
    <citation type="submission" date="2019-03" db="EMBL/GenBank/DDBJ databases">
        <title>First draft genome of Liparis tanakae, snailfish: a comprehensive survey of snailfish specific genes.</title>
        <authorList>
            <person name="Kim W."/>
            <person name="Song I."/>
            <person name="Jeong J.-H."/>
            <person name="Kim D."/>
            <person name="Kim S."/>
            <person name="Ryu S."/>
            <person name="Song J.Y."/>
            <person name="Lee S.K."/>
        </authorList>
    </citation>
    <scope>NUCLEOTIDE SEQUENCE [LARGE SCALE GENOMIC DNA]</scope>
    <source>
        <tissue evidence="2">Muscle</tissue>
    </source>
</reference>
<evidence type="ECO:0000313" key="3">
    <source>
        <dbReference type="Proteomes" id="UP000314294"/>
    </source>
</evidence>
<dbReference type="Proteomes" id="UP000314294">
    <property type="component" value="Unassembled WGS sequence"/>
</dbReference>
<protein>
    <submittedName>
        <fullName evidence="2">Uncharacterized protein</fullName>
    </submittedName>
</protein>
<feature type="compositionally biased region" description="Basic and acidic residues" evidence="1">
    <location>
        <begin position="55"/>
        <end position="82"/>
    </location>
</feature>
<accession>A0A4Z2J7B1</accession>
<comment type="caution">
    <text evidence="2">The sequence shown here is derived from an EMBL/GenBank/DDBJ whole genome shotgun (WGS) entry which is preliminary data.</text>
</comment>
<gene>
    <name evidence="2" type="ORF">EYF80_003503</name>
</gene>